<accession>A0A0F9T5P8</accession>
<evidence type="ECO:0000313" key="1">
    <source>
        <dbReference type="EMBL" id="KKN36848.1"/>
    </source>
</evidence>
<comment type="caution">
    <text evidence="1">The sequence shown here is derived from an EMBL/GenBank/DDBJ whole genome shotgun (WGS) entry which is preliminary data.</text>
</comment>
<proteinExistence type="predicted"/>
<reference evidence="1" key="1">
    <citation type="journal article" date="2015" name="Nature">
        <title>Complex archaea that bridge the gap between prokaryotes and eukaryotes.</title>
        <authorList>
            <person name="Spang A."/>
            <person name="Saw J.H."/>
            <person name="Jorgensen S.L."/>
            <person name="Zaremba-Niedzwiedzka K."/>
            <person name="Martijn J."/>
            <person name="Lind A.E."/>
            <person name="van Eijk R."/>
            <person name="Schleper C."/>
            <person name="Guy L."/>
            <person name="Ettema T.J."/>
        </authorList>
    </citation>
    <scope>NUCLEOTIDE SEQUENCE</scope>
</reference>
<organism evidence="1">
    <name type="scientific">marine sediment metagenome</name>
    <dbReference type="NCBI Taxonomy" id="412755"/>
    <lineage>
        <taxon>unclassified sequences</taxon>
        <taxon>metagenomes</taxon>
        <taxon>ecological metagenomes</taxon>
    </lineage>
</organism>
<dbReference type="AlphaFoldDB" id="A0A0F9T5P8"/>
<dbReference type="EMBL" id="LAZR01001938">
    <property type="protein sequence ID" value="KKN36848.1"/>
    <property type="molecule type" value="Genomic_DNA"/>
</dbReference>
<protein>
    <submittedName>
        <fullName evidence="1">Uncharacterized protein</fullName>
    </submittedName>
</protein>
<gene>
    <name evidence="1" type="ORF">LCGC14_0769380</name>
</gene>
<name>A0A0F9T5P8_9ZZZZ</name>
<sequence>MTKKLTYNVCKFEDGYAAYREESPYFFLVGDTKKEAIQIGDNAIKSYCETFHPGESYYNGGYHETGYCHTQRLEDAAR</sequence>